<feature type="domain" description="CS" evidence="3">
    <location>
        <begin position="65"/>
        <end position="152"/>
    </location>
</feature>
<protein>
    <recommendedName>
        <fullName evidence="3">CS domain-containing protein</fullName>
    </recommendedName>
</protein>
<dbReference type="GO" id="GO:0051879">
    <property type="term" value="F:Hsp90 protein binding"/>
    <property type="evidence" value="ECO:0007669"/>
    <property type="project" value="InterPro"/>
</dbReference>
<dbReference type="Proteomes" id="UP000822688">
    <property type="component" value="Chromosome 4"/>
</dbReference>
<sequence>MGLGSAATVEPPARLLHCLPSSDPELRCLANSSIRSPPQSSSTPNHRRPDRLHCHTQVSAIAMSTRHPEILWAQRSDKIFLTVELPDAKNAQVKLEPDGRFMFTATSKEAKYETELQLYGAVKVKSSKINEGRRHTFCVIEKEEKGWWERLLKKEGKAPPFVKADWNHWIDEDEEDETVKNADFDMTRAMNDYGGQLEEHAPDSDDEEDFDDAPDLSKAEA</sequence>
<dbReference type="Gene3D" id="2.60.40.790">
    <property type="match status" value="1"/>
</dbReference>
<gene>
    <name evidence="4" type="ORF">KC19_4G067100</name>
</gene>
<feature type="compositionally biased region" description="Acidic residues" evidence="2">
    <location>
        <begin position="204"/>
        <end position="214"/>
    </location>
</feature>
<evidence type="ECO:0000259" key="3">
    <source>
        <dbReference type="PROSITE" id="PS51203"/>
    </source>
</evidence>
<dbReference type="EMBL" id="CM026424">
    <property type="protein sequence ID" value="KAG0579030.1"/>
    <property type="molecule type" value="Genomic_DNA"/>
</dbReference>
<feature type="region of interest" description="Disordered" evidence="2">
    <location>
        <begin position="190"/>
        <end position="221"/>
    </location>
</feature>
<comment type="similarity">
    <text evidence="1">Belongs to the p23/wos2 family.</text>
</comment>
<evidence type="ECO:0000256" key="1">
    <source>
        <dbReference type="ARBA" id="ARBA00025733"/>
    </source>
</evidence>
<dbReference type="FunFam" id="2.60.40.790:FF:000013">
    <property type="entry name" value="Very-long-chain (3R)-3-hydroxyacyl-CoA dehydratase"/>
    <property type="match status" value="1"/>
</dbReference>
<dbReference type="PROSITE" id="PS51203">
    <property type="entry name" value="CS"/>
    <property type="match status" value="1"/>
</dbReference>
<dbReference type="CDD" id="cd06465">
    <property type="entry name" value="p23_hB-ind1_like"/>
    <property type="match status" value="1"/>
</dbReference>
<dbReference type="GO" id="GO:0051131">
    <property type="term" value="P:chaperone-mediated protein complex assembly"/>
    <property type="evidence" value="ECO:0007669"/>
    <property type="project" value="TreeGrafter"/>
</dbReference>
<organism evidence="4 5">
    <name type="scientific">Ceratodon purpureus</name>
    <name type="common">Fire moss</name>
    <name type="synonym">Dicranum purpureum</name>
    <dbReference type="NCBI Taxonomy" id="3225"/>
    <lineage>
        <taxon>Eukaryota</taxon>
        <taxon>Viridiplantae</taxon>
        <taxon>Streptophyta</taxon>
        <taxon>Embryophyta</taxon>
        <taxon>Bryophyta</taxon>
        <taxon>Bryophytina</taxon>
        <taxon>Bryopsida</taxon>
        <taxon>Dicranidae</taxon>
        <taxon>Pseudoditrichales</taxon>
        <taxon>Ditrichaceae</taxon>
        <taxon>Ceratodon</taxon>
    </lineage>
</organism>
<dbReference type="GO" id="GO:0101031">
    <property type="term" value="C:protein folding chaperone complex"/>
    <property type="evidence" value="ECO:0007669"/>
    <property type="project" value="UniProtKB-ARBA"/>
</dbReference>
<dbReference type="InterPro" id="IPR007052">
    <property type="entry name" value="CS_dom"/>
</dbReference>
<dbReference type="AlphaFoldDB" id="A0A8T0I5U3"/>
<feature type="compositionally biased region" description="Low complexity" evidence="2">
    <location>
        <begin position="32"/>
        <end position="44"/>
    </location>
</feature>
<keyword evidence="5" id="KW-1185">Reference proteome</keyword>
<accession>A0A8T0I5U3</accession>
<dbReference type="Pfam" id="PF04969">
    <property type="entry name" value="CS"/>
    <property type="match status" value="1"/>
</dbReference>
<evidence type="ECO:0000313" key="4">
    <source>
        <dbReference type="EMBL" id="KAG0579030.1"/>
    </source>
</evidence>
<dbReference type="GO" id="GO:0051087">
    <property type="term" value="F:protein-folding chaperone binding"/>
    <property type="evidence" value="ECO:0007669"/>
    <property type="project" value="TreeGrafter"/>
</dbReference>
<feature type="region of interest" description="Disordered" evidence="2">
    <location>
        <begin position="30"/>
        <end position="51"/>
    </location>
</feature>
<dbReference type="GO" id="GO:0005829">
    <property type="term" value="C:cytosol"/>
    <property type="evidence" value="ECO:0007669"/>
    <property type="project" value="TreeGrafter"/>
</dbReference>
<dbReference type="PANTHER" id="PTHR22932">
    <property type="entry name" value="TELOMERASE-BINDING PROTEIN P23 HSP90 CO-CHAPERONE"/>
    <property type="match status" value="1"/>
</dbReference>
<dbReference type="InterPro" id="IPR008978">
    <property type="entry name" value="HSP20-like_chaperone"/>
</dbReference>
<evidence type="ECO:0000256" key="2">
    <source>
        <dbReference type="SAM" id="MobiDB-lite"/>
    </source>
</evidence>
<dbReference type="PANTHER" id="PTHR22932:SF23">
    <property type="entry name" value="CS DOMAIN-CONTAINING PROTEIN"/>
    <property type="match status" value="1"/>
</dbReference>
<dbReference type="GO" id="GO:0005634">
    <property type="term" value="C:nucleus"/>
    <property type="evidence" value="ECO:0007669"/>
    <property type="project" value="TreeGrafter"/>
</dbReference>
<name>A0A8T0I5U3_CERPU</name>
<dbReference type="InterPro" id="IPR045250">
    <property type="entry name" value="p23-like"/>
</dbReference>
<dbReference type="GO" id="GO:0006457">
    <property type="term" value="P:protein folding"/>
    <property type="evidence" value="ECO:0007669"/>
    <property type="project" value="TreeGrafter"/>
</dbReference>
<proteinExistence type="inferred from homology"/>
<reference evidence="4" key="1">
    <citation type="submission" date="2020-06" db="EMBL/GenBank/DDBJ databases">
        <title>WGS assembly of Ceratodon purpureus strain R40.</title>
        <authorList>
            <person name="Carey S.B."/>
            <person name="Jenkins J."/>
            <person name="Shu S."/>
            <person name="Lovell J.T."/>
            <person name="Sreedasyam A."/>
            <person name="Maumus F."/>
            <person name="Tiley G.P."/>
            <person name="Fernandez-Pozo N."/>
            <person name="Barry K."/>
            <person name="Chen C."/>
            <person name="Wang M."/>
            <person name="Lipzen A."/>
            <person name="Daum C."/>
            <person name="Saski C.A."/>
            <person name="Payton A.C."/>
            <person name="Mcbreen J.C."/>
            <person name="Conrad R.E."/>
            <person name="Kollar L.M."/>
            <person name="Olsson S."/>
            <person name="Huttunen S."/>
            <person name="Landis J.B."/>
            <person name="Wickett N.J."/>
            <person name="Johnson M.G."/>
            <person name="Rensing S.A."/>
            <person name="Grimwood J."/>
            <person name="Schmutz J."/>
            <person name="Mcdaniel S.F."/>
        </authorList>
    </citation>
    <scope>NUCLEOTIDE SEQUENCE</scope>
    <source>
        <strain evidence="4">R40</strain>
    </source>
</reference>
<dbReference type="SUPFAM" id="SSF49764">
    <property type="entry name" value="HSP20-like chaperones"/>
    <property type="match status" value="1"/>
</dbReference>
<evidence type="ECO:0000313" key="5">
    <source>
        <dbReference type="Proteomes" id="UP000822688"/>
    </source>
</evidence>
<comment type="caution">
    <text evidence="4">The sequence shown here is derived from an EMBL/GenBank/DDBJ whole genome shotgun (WGS) entry which is preliminary data.</text>
</comment>